<feature type="region of interest" description="Disordered" evidence="8">
    <location>
        <begin position="629"/>
        <end position="788"/>
    </location>
</feature>
<gene>
    <name evidence="10" type="ORF">CYMTET_8775</name>
</gene>
<feature type="region of interest" description="Disordered" evidence="8">
    <location>
        <begin position="173"/>
        <end position="213"/>
    </location>
</feature>
<dbReference type="PROSITE" id="PS00010">
    <property type="entry name" value="ASX_HYDROXYL"/>
    <property type="match status" value="2"/>
</dbReference>
<evidence type="ECO:0000256" key="1">
    <source>
        <dbReference type="ARBA" id="ARBA00022536"/>
    </source>
</evidence>
<dbReference type="PANTHER" id="PTHR24039:SF28">
    <property type="entry name" value="EGF-LIKE DOMAIN-CONTAINING PROTEIN"/>
    <property type="match status" value="1"/>
</dbReference>
<name>A0AAE0GSU7_9CHLO</name>
<dbReference type="CDD" id="cd00054">
    <property type="entry name" value="EGF_CA"/>
    <property type="match status" value="2"/>
</dbReference>
<feature type="region of interest" description="Disordered" evidence="8">
    <location>
        <begin position="801"/>
        <end position="863"/>
    </location>
</feature>
<sequence length="873" mass="91013">MSVGAVENGSFESDSISGGCFSEWGTITGWDVISATGNNGVQQGCDGWGGLYTRYGAQYLAMQSSGTFIQQTVPVTCASGPFEVAFWAAQRPGFGNTQRLQVLANDVVVFEPELVQLFAEYRFNVTATGTSVGNTLTLKFRNSSPETCDCTVLLDQITLAHFTDSTCAPTAAPTPIPTANPTSTATPTISPTLAPTHTPTNAPTTSHSPTSGPTSGYLGDGIECEDVDECGAAMEVCARDASCENLPGWYTCKCLSGYEGEPHAGAAGAGCMDVDECGLEDGACGTDAICSNFLGGFNCTCVEGFDLSHSGDCSDIDECTVDNGGCWQSDHAQVGGGGARQACLNSRGGWACGDCPAGFALHGSVANATCEESQDDLEELDALFHAAGCGVLVAALGAAAVTSIAVAIAHQQVCMQLLSSRAAESDIWTWSLFPPTPLDSVPLPKKSQVQMPVFEQLSSPRVSSSAEIEPVATTGSPLPQSLRELHSSTASQASSTTSTPRSLLPWKLRFSHPPSDSTSPNREDGSNGYFSICPDAPPAAATSAAWTPAGDAAWRRSVLVSQDEGSGSCTAKLVPPPPAARVPPRPTSHPFGPEIHGAAAAGAGAGPVTEGKMQDKLQQELDDLMTTSVTQEKAQRTEGGRGQHKKHKRSSLPPDETMSHMQRLQQPRRKHTQSLIMQSRERSASPRSSARLGPGAETESLTRVVQRRSSTSGPNHPSEPPDRGAEVNRHHTQSRAAPLPASPLGHSGDQARRPSAMAVSLQPTPSAQPAEASHILAPKPTSPLSAKVAPLPAKVTPLPAKVAPLPAKGAPLPAKVAPAPEPPMPSRPPMAESPAGQSPLLDKEAAEDRQVCAPAPEAPDRPVPLRCCFHQCP</sequence>
<dbReference type="PROSITE" id="PS01187">
    <property type="entry name" value="EGF_CA"/>
    <property type="match status" value="1"/>
</dbReference>
<evidence type="ECO:0000256" key="4">
    <source>
        <dbReference type="ARBA" id="ARBA00022837"/>
    </source>
</evidence>
<feature type="compositionally biased region" description="Basic and acidic residues" evidence="8">
    <location>
        <begin position="841"/>
        <end position="850"/>
    </location>
</feature>
<feature type="region of interest" description="Disordered" evidence="8">
    <location>
        <begin position="460"/>
        <end position="529"/>
    </location>
</feature>
<feature type="compositionally biased region" description="Low complexity" evidence="8">
    <location>
        <begin position="801"/>
        <end position="818"/>
    </location>
</feature>
<feature type="compositionally biased region" description="Basic and acidic residues" evidence="8">
    <location>
        <begin position="719"/>
        <end position="729"/>
    </location>
</feature>
<comment type="caution">
    <text evidence="7">Lacks conserved residue(s) required for the propagation of feature annotation.</text>
</comment>
<evidence type="ECO:0000313" key="10">
    <source>
        <dbReference type="EMBL" id="KAK3283543.1"/>
    </source>
</evidence>
<dbReference type="InterPro" id="IPR049883">
    <property type="entry name" value="NOTCH1_EGF-like"/>
</dbReference>
<feature type="compositionally biased region" description="Low complexity" evidence="8">
    <location>
        <begin position="487"/>
        <end position="499"/>
    </location>
</feature>
<dbReference type="InterPro" id="IPR000742">
    <property type="entry name" value="EGF"/>
</dbReference>
<feature type="domain" description="EGF-like" evidence="9">
    <location>
        <begin position="273"/>
        <end position="311"/>
    </location>
</feature>
<evidence type="ECO:0000256" key="2">
    <source>
        <dbReference type="ARBA" id="ARBA00022729"/>
    </source>
</evidence>
<dbReference type="InterPro" id="IPR001881">
    <property type="entry name" value="EGF-like_Ca-bd_dom"/>
</dbReference>
<protein>
    <recommendedName>
        <fullName evidence="9">EGF-like domain-containing protein</fullName>
    </recommendedName>
</protein>
<dbReference type="EMBL" id="LGRX02002729">
    <property type="protein sequence ID" value="KAK3283543.1"/>
    <property type="molecule type" value="Genomic_DNA"/>
</dbReference>
<organism evidence="10 11">
    <name type="scientific">Cymbomonas tetramitiformis</name>
    <dbReference type="NCBI Taxonomy" id="36881"/>
    <lineage>
        <taxon>Eukaryota</taxon>
        <taxon>Viridiplantae</taxon>
        <taxon>Chlorophyta</taxon>
        <taxon>Pyramimonadophyceae</taxon>
        <taxon>Pyramimonadales</taxon>
        <taxon>Pyramimonadaceae</taxon>
        <taxon>Cymbomonas</taxon>
    </lineage>
</organism>
<keyword evidence="1 7" id="KW-0245">EGF-like domain</keyword>
<feature type="compositionally biased region" description="Polar residues" evidence="8">
    <location>
        <begin position="699"/>
        <end position="715"/>
    </location>
</feature>
<feature type="compositionally biased region" description="Low complexity" evidence="8">
    <location>
        <begin position="179"/>
        <end position="213"/>
    </location>
</feature>
<dbReference type="FunFam" id="2.10.25.10:FF:000038">
    <property type="entry name" value="Fibrillin 2"/>
    <property type="match status" value="1"/>
</dbReference>
<evidence type="ECO:0000256" key="7">
    <source>
        <dbReference type="PROSITE-ProRule" id="PRU00076"/>
    </source>
</evidence>
<keyword evidence="6" id="KW-0325">Glycoprotein</keyword>
<feature type="domain" description="EGF-like" evidence="9">
    <location>
        <begin position="226"/>
        <end position="261"/>
    </location>
</feature>
<evidence type="ECO:0000256" key="8">
    <source>
        <dbReference type="SAM" id="MobiDB-lite"/>
    </source>
</evidence>
<dbReference type="SMART" id="SM00179">
    <property type="entry name" value="EGF_CA"/>
    <property type="match status" value="3"/>
</dbReference>
<dbReference type="GO" id="GO:0005509">
    <property type="term" value="F:calcium ion binding"/>
    <property type="evidence" value="ECO:0007669"/>
    <property type="project" value="InterPro"/>
</dbReference>
<proteinExistence type="predicted"/>
<comment type="caution">
    <text evidence="10">The sequence shown here is derived from an EMBL/GenBank/DDBJ whole genome shotgun (WGS) entry which is preliminary data.</text>
</comment>
<dbReference type="SMART" id="SM00181">
    <property type="entry name" value="EGF"/>
    <property type="match status" value="3"/>
</dbReference>
<keyword evidence="3" id="KW-0677">Repeat</keyword>
<feature type="region of interest" description="Disordered" evidence="8">
    <location>
        <begin position="566"/>
        <end position="613"/>
    </location>
</feature>
<dbReference type="InterPro" id="IPR000152">
    <property type="entry name" value="EGF-type_Asp/Asn_hydroxyl_site"/>
</dbReference>
<keyword evidence="5" id="KW-1015">Disulfide bond</keyword>
<dbReference type="Proteomes" id="UP001190700">
    <property type="component" value="Unassembled WGS sequence"/>
</dbReference>
<keyword evidence="2" id="KW-0732">Signal</keyword>
<accession>A0AAE0GSU7</accession>
<dbReference type="SUPFAM" id="SSF57184">
    <property type="entry name" value="Growth factor receptor domain"/>
    <property type="match status" value="1"/>
</dbReference>
<dbReference type="InterPro" id="IPR009030">
    <property type="entry name" value="Growth_fac_rcpt_cys_sf"/>
</dbReference>
<dbReference type="InterPro" id="IPR018097">
    <property type="entry name" value="EGF_Ca-bd_CS"/>
</dbReference>
<evidence type="ECO:0000256" key="3">
    <source>
        <dbReference type="ARBA" id="ARBA00022737"/>
    </source>
</evidence>
<dbReference type="PROSITE" id="PS50026">
    <property type="entry name" value="EGF_3"/>
    <property type="match status" value="2"/>
</dbReference>
<evidence type="ECO:0000256" key="6">
    <source>
        <dbReference type="ARBA" id="ARBA00023180"/>
    </source>
</evidence>
<dbReference type="Pfam" id="PF07645">
    <property type="entry name" value="EGF_CA"/>
    <property type="match status" value="2"/>
</dbReference>
<evidence type="ECO:0000256" key="5">
    <source>
        <dbReference type="ARBA" id="ARBA00023157"/>
    </source>
</evidence>
<evidence type="ECO:0000313" key="11">
    <source>
        <dbReference type="Proteomes" id="UP001190700"/>
    </source>
</evidence>
<reference evidence="10 11" key="1">
    <citation type="journal article" date="2015" name="Genome Biol. Evol.">
        <title>Comparative Genomics of a Bacterivorous Green Alga Reveals Evolutionary Causalities and Consequences of Phago-Mixotrophic Mode of Nutrition.</title>
        <authorList>
            <person name="Burns J.A."/>
            <person name="Paasch A."/>
            <person name="Narechania A."/>
            <person name="Kim E."/>
        </authorList>
    </citation>
    <scope>NUCLEOTIDE SEQUENCE [LARGE SCALE GENOMIC DNA]</scope>
    <source>
        <strain evidence="10 11">PLY_AMNH</strain>
    </source>
</reference>
<dbReference type="Gene3D" id="2.10.25.10">
    <property type="entry name" value="Laminin"/>
    <property type="match status" value="3"/>
</dbReference>
<dbReference type="Gene3D" id="2.60.120.260">
    <property type="entry name" value="Galactose-binding domain-like"/>
    <property type="match status" value="1"/>
</dbReference>
<feature type="compositionally biased region" description="Pro residues" evidence="8">
    <location>
        <begin position="574"/>
        <end position="587"/>
    </location>
</feature>
<evidence type="ECO:0000259" key="9">
    <source>
        <dbReference type="PROSITE" id="PS50026"/>
    </source>
</evidence>
<keyword evidence="4" id="KW-0106">Calcium</keyword>
<feature type="compositionally biased region" description="Pro residues" evidence="8">
    <location>
        <begin position="819"/>
        <end position="828"/>
    </location>
</feature>
<keyword evidence="11" id="KW-1185">Reference proteome</keyword>
<dbReference type="PANTHER" id="PTHR24039">
    <property type="entry name" value="FIBRILLIN-RELATED"/>
    <property type="match status" value="1"/>
</dbReference>
<dbReference type="AlphaFoldDB" id="A0AAE0GSU7"/>